<dbReference type="EMBL" id="JQDR03002726">
    <property type="protein sequence ID" value="KAA0202940.1"/>
    <property type="molecule type" value="Genomic_DNA"/>
</dbReference>
<sequence>SVRRPGRLVQRCHKGPRAPGAIRGQKGTVGTGAYLARRETGAIRACRALDPANSWDVLVRANVFVKIRKKLDHRSGRKGRSARRAWTGRNPRTEWPGRNTGDERDAGAGRNAWQRRAGRKRR</sequence>
<comment type="caution">
    <text evidence="2">The sequence shown here is derived from an EMBL/GenBank/DDBJ whole genome shotgun (WGS) entry which is preliminary data.</text>
</comment>
<feature type="region of interest" description="Disordered" evidence="1">
    <location>
        <begin position="71"/>
        <end position="122"/>
    </location>
</feature>
<evidence type="ECO:0000313" key="2">
    <source>
        <dbReference type="EMBL" id="KAA0202940.1"/>
    </source>
</evidence>
<proteinExistence type="predicted"/>
<protein>
    <submittedName>
        <fullName evidence="2">Uncharacterized protein</fullName>
    </submittedName>
</protein>
<accession>A0A6A0HAY6</accession>
<name>A0A6A0HAY6_HYAAZ</name>
<dbReference type="Proteomes" id="UP000711488">
    <property type="component" value="Unassembled WGS sequence"/>
</dbReference>
<evidence type="ECO:0000256" key="1">
    <source>
        <dbReference type="SAM" id="MobiDB-lite"/>
    </source>
</evidence>
<reference evidence="2" key="2">
    <citation type="journal article" date="2018" name="Environ. Sci. Technol.">
        <title>The Toxicogenome of Hyalella azteca: A Model for Sediment Ecotoxicology and Evolutionary Toxicology.</title>
        <authorList>
            <person name="Poynton H.C."/>
            <person name="Hasenbein S."/>
            <person name="Benoit J.B."/>
            <person name="Sepulveda M.S."/>
            <person name="Poelchau M.F."/>
            <person name="Hughes D.S.T."/>
            <person name="Murali S.C."/>
            <person name="Chen S."/>
            <person name="Glastad K.M."/>
            <person name="Goodisman M.A.D."/>
            <person name="Werren J.H."/>
            <person name="Vineis J.H."/>
            <person name="Bowen J.L."/>
            <person name="Friedrich M."/>
            <person name="Jones J."/>
            <person name="Robertson H.M."/>
            <person name="Feyereisen R."/>
            <person name="Mechler-Hickson A."/>
            <person name="Mathers N."/>
            <person name="Lee C.E."/>
            <person name="Colbourne J.K."/>
            <person name="Biales A."/>
            <person name="Johnston J.S."/>
            <person name="Wellborn G.A."/>
            <person name="Rosendale A.J."/>
            <person name="Cridge A.G."/>
            <person name="Munoz-Torres M.C."/>
            <person name="Bain P.A."/>
            <person name="Manny A.R."/>
            <person name="Major K.M."/>
            <person name="Lambert F.N."/>
            <person name="Vulpe C.D."/>
            <person name="Tuck P."/>
            <person name="Blalock B.J."/>
            <person name="Lin Y.Y."/>
            <person name="Smith M.E."/>
            <person name="Ochoa-Acuna H."/>
            <person name="Chen M.M."/>
            <person name="Childers C.P."/>
            <person name="Qu J."/>
            <person name="Dugan S."/>
            <person name="Lee S.L."/>
            <person name="Chao H."/>
            <person name="Dinh H."/>
            <person name="Han Y."/>
            <person name="Doddapaneni H."/>
            <person name="Worley K.C."/>
            <person name="Muzny D.M."/>
            <person name="Gibbs R.A."/>
            <person name="Richards S."/>
        </authorList>
    </citation>
    <scope>NUCLEOTIDE SEQUENCE</scope>
    <source>
        <strain evidence="2">HAZT.00-mixed</strain>
        <tissue evidence="2">Whole organism</tissue>
    </source>
</reference>
<feature type="non-terminal residue" evidence="2">
    <location>
        <position position="1"/>
    </location>
</feature>
<organism evidence="2">
    <name type="scientific">Hyalella azteca</name>
    <name type="common">Amphipod</name>
    <dbReference type="NCBI Taxonomy" id="294128"/>
    <lineage>
        <taxon>Eukaryota</taxon>
        <taxon>Metazoa</taxon>
        <taxon>Ecdysozoa</taxon>
        <taxon>Arthropoda</taxon>
        <taxon>Crustacea</taxon>
        <taxon>Multicrustacea</taxon>
        <taxon>Malacostraca</taxon>
        <taxon>Eumalacostraca</taxon>
        <taxon>Peracarida</taxon>
        <taxon>Amphipoda</taxon>
        <taxon>Senticaudata</taxon>
        <taxon>Talitrida</taxon>
        <taxon>Talitroidea</taxon>
        <taxon>Hyalellidae</taxon>
        <taxon>Hyalella</taxon>
    </lineage>
</organism>
<reference evidence="2" key="3">
    <citation type="submission" date="2019-06" db="EMBL/GenBank/DDBJ databases">
        <authorList>
            <person name="Poynton C."/>
            <person name="Hasenbein S."/>
            <person name="Benoit J.B."/>
            <person name="Sepulveda M.S."/>
            <person name="Poelchau M.F."/>
            <person name="Murali S.C."/>
            <person name="Chen S."/>
            <person name="Glastad K.M."/>
            <person name="Werren J.H."/>
            <person name="Vineis J.H."/>
            <person name="Bowen J.L."/>
            <person name="Friedrich M."/>
            <person name="Jones J."/>
            <person name="Robertson H.M."/>
            <person name="Feyereisen R."/>
            <person name="Mechler-Hickson A."/>
            <person name="Mathers N."/>
            <person name="Lee C.E."/>
            <person name="Colbourne J.K."/>
            <person name="Biales A."/>
            <person name="Johnston J.S."/>
            <person name="Wellborn G.A."/>
            <person name="Rosendale A.J."/>
            <person name="Cridge A.G."/>
            <person name="Munoz-Torres M.C."/>
            <person name="Bain P.A."/>
            <person name="Manny A.R."/>
            <person name="Major K.M."/>
            <person name="Lambert F.N."/>
            <person name="Vulpe C.D."/>
            <person name="Tuck P."/>
            <person name="Blalock B.J."/>
            <person name="Lin Y.-Y."/>
            <person name="Smith M.E."/>
            <person name="Ochoa-Acuna H."/>
            <person name="Chen M.-J.M."/>
            <person name="Childers C.P."/>
            <person name="Qu J."/>
            <person name="Dugan S."/>
            <person name="Lee S.L."/>
            <person name="Chao H."/>
            <person name="Dinh H."/>
            <person name="Han Y."/>
            <person name="Doddapaneni H."/>
            <person name="Worley K.C."/>
            <person name="Muzny D.M."/>
            <person name="Gibbs R.A."/>
            <person name="Richards S."/>
        </authorList>
    </citation>
    <scope>NUCLEOTIDE SEQUENCE</scope>
    <source>
        <strain evidence="2">HAZT.00-mixed</strain>
        <tissue evidence="2">Whole organism</tissue>
    </source>
</reference>
<reference evidence="2" key="1">
    <citation type="submission" date="2014-08" db="EMBL/GenBank/DDBJ databases">
        <authorList>
            <person name="Murali S."/>
            <person name="Richards S."/>
            <person name="Bandaranaike D."/>
            <person name="Bellair M."/>
            <person name="Blankenburg K."/>
            <person name="Chao H."/>
            <person name="Dinh H."/>
            <person name="Doddapaneni H."/>
            <person name="Dugan-Rocha S."/>
            <person name="Elkadiri S."/>
            <person name="Gnanaolivu R."/>
            <person name="Hughes D."/>
            <person name="Lee S."/>
            <person name="Li M."/>
            <person name="Ming W."/>
            <person name="Munidasa M."/>
            <person name="Muniz J."/>
            <person name="Nguyen L."/>
            <person name="Osuji N."/>
            <person name="Pu L.-L."/>
            <person name="Puazo M."/>
            <person name="Skinner E."/>
            <person name="Qu C."/>
            <person name="Quiroz J."/>
            <person name="Raj R."/>
            <person name="Weissenberger G."/>
            <person name="Xin Y."/>
            <person name="Zou X."/>
            <person name="Han Y."/>
            <person name="Worley K."/>
            <person name="Muzny D."/>
            <person name="Gibbs R."/>
        </authorList>
    </citation>
    <scope>NUCLEOTIDE SEQUENCE</scope>
    <source>
        <strain evidence="2">HAZT.00-mixed</strain>
        <tissue evidence="2">Whole organism</tissue>
    </source>
</reference>
<feature type="compositionally biased region" description="Basic residues" evidence="1">
    <location>
        <begin position="71"/>
        <end position="83"/>
    </location>
</feature>
<gene>
    <name evidence="2" type="ORF">HAZT_HAZT010279</name>
</gene>
<dbReference type="AlphaFoldDB" id="A0A6A0HAY6"/>